<keyword evidence="8" id="KW-0732">Signal</keyword>
<evidence type="ECO:0000256" key="6">
    <source>
        <dbReference type="ARBA" id="ARBA00040722"/>
    </source>
</evidence>
<dbReference type="EC" id="3.1.3.16" evidence="2"/>
<sequence length="270" mass="30521">MFLRRAVLAGGAALFAAAVLKHSGGDSSVAAVQWPPAFTRSWDPNWDRREPMSLINLNDLKGNKEDDLKSQLKKYNAKVRRHIFLVRHGQYNVAGETDSERVLTPLGREQANLTGQRLANLGYTYNEVTYSTLHRAKETSEIIGQHLQGVKSTGSDLLREGAPIRPDPPSHDWKPDIVYFEDGPRIESAFRSYIHRADYEQKDESYEIIVCHDNVIRYIVCRALQLPPEAWLRMDLNHGSITELVIHHNGNVTLRMLGDAGYMPTSKLSC</sequence>
<dbReference type="Gene3D" id="3.40.50.1240">
    <property type="entry name" value="Phosphoglycerate mutase-like"/>
    <property type="match status" value="1"/>
</dbReference>
<feature type="chain" id="PRO_5046380402" description="Serine/threonine-protein phosphatase PGAM5, mitochondrial" evidence="8">
    <location>
        <begin position="19"/>
        <end position="270"/>
    </location>
</feature>
<evidence type="ECO:0000313" key="10">
    <source>
        <dbReference type="Proteomes" id="UP001162483"/>
    </source>
</evidence>
<keyword evidence="10" id="KW-1185">Reference proteome</keyword>
<evidence type="ECO:0000313" key="9">
    <source>
        <dbReference type="EMBL" id="CAI9557213.1"/>
    </source>
</evidence>
<accession>A0ABN9CAX6</accession>
<dbReference type="SMART" id="SM00855">
    <property type="entry name" value="PGAM"/>
    <property type="match status" value="1"/>
</dbReference>
<dbReference type="PANTHER" id="PTHR20935">
    <property type="entry name" value="PHOSPHOGLYCERATE MUTASE-RELATED"/>
    <property type="match status" value="1"/>
</dbReference>
<name>A0ABN9CAX6_9NEOB</name>
<keyword evidence="4" id="KW-0378">Hydrolase</keyword>
<keyword evidence="3" id="KW-1210">Necrosis</keyword>
<evidence type="ECO:0000256" key="3">
    <source>
        <dbReference type="ARBA" id="ARBA00022590"/>
    </source>
</evidence>
<dbReference type="EMBL" id="CATNWA010008973">
    <property type="protein sequence ID" value="CAI9557213.1"/>
    <property type="molecule type" value="Genomic_DNA"/>
</dbReference>
<evidence type="ECO:0000256" key="2">
    <source>
        <dbReference type="ARBA" id="ARBA00013081"/>
    </source>
</evidence>
<dbReference type="CDD" id="cd07067">
    <property type="entry name" value="HP_PGM_like"/>
    <property type="match status" value="1"/>
</dbReference>
<evidence type="ECO:0000256" key="4">
    <source>
        <dbReference type="ARBA" id="ARBA00022801"/>
    </source>
</evidence>
<evidence type="ECO:0000256" key="1">
    <source>
        <dbReference type="ARBA" id="ARBA00006717"/>
    </source>
</evidence>
<dbReference type="InterPro" id="IPR013078">
    <property type="entry name" value="His_Pase_superF_clade-1"/>
</dbReference>
<evidence type="ECO:0000256" key="7">
    <source>
        <dbReference type="ARBA" id="ARBA00041839"/>
    </source>
</evidence>
<gene>
    <name evidence="9" type="ORF">SPARVUS_LOCUS4666364</name>
</gene>
<organism evidence="9 10">
    <name type="scientific">Staurois parvus</name>
    <dbReference type="NCBI Taxonomy" id="386267"/>
    <lineage>
        <taxon>Eukaryota</taxon>
        <taxon>Metazoa</taxon>
        <taxon>Chordata</taxon>
        <taxon>Craniata</taxon>
        <taxon>Vertebrata</taxon>
        <taxon>Euteleostomi</taxon>
        <taxon>Amphibia</taxon>
        <taxon>Batrachia</taxon>
        <taxon>Anura</taxon>
        <taxon>Neobatrachia</taxon>
        <taxon>Ranoidea</taxon>
        <taxon>Ranidae</taxon>
        <taxon>Staurois</taxon>
    </lineage>
</organism>
<feature type="signal peptide" evidence="8">
    <location>
        <begin position="1"/>
        <end position="18"/>
    </location>
</feature>
<evidence type="ECO:0000256" key="5">
    <source>
        <dbReference type="ARBA" id="ARBA00039765"/>
    </source>
</evidence>
<proteinExistence type="inferred from homology"/>
<dbReference type="Proteomes" id="UP001162483">
    <property type="component" value="Unassembled WGS sequence"/>
</dbReference>
<dbReference type="PANTHER" id="PTHR20935:SF0">
    <property type="entry name" value="SERINE_THREONINE-PROTEIN PHOSPHATASE PGAM5, MITOCHONDRIAL"/>
    <property type="match status" value="1"/>
</dbReference>
<evidence type="ECO:0000256" key="8">
    <source>
        <dbReference type="SAM" id="SignalP"/>
    </source>
</evidence>
<comment type="caution">
    <text evidence="9">The sequence shown here is derived from an EMBL/GenBank/DDBJ whole genome shotgun (WGS) entry which is preliminary data.</text>
</comment>
<dbReference type="Pfam" id="PF00300">
    <property type="entry name" value="His_Phos_1"/>
    <property type="match status" value="2"/>
</dbReference>
<dbReference type="InterPro" id="IPR029033">
    <property type="entry name" value="His_PPase_superfam"/>
</dbReference>
<reference evidence="9" key="1">
    <citation type="submission" date="2023-05" db="EMBL/GenBank/DDBJ databases">
        <authorList>
            <person name="Stuckert A."/>
        </authorList>
    </citation>
    <scope>NUCLEOTIDE SEQUENCE</scope>
</reference>
<dbReference type="SUPFAM" id="SSF53254">
    <property type="entry name" value="Phosphoglycerate mutase-like"/>
    <property type="match status" value="1"/>
</dbReference>
<dbReference type="InterPro" id="IPR051021">
    <property type="entry name" value="Mito_Ser/Thr_phosphatase"/>
</dbReference>
<comment type="similarity">
    <text evidence="1">Belongs to the phosphoglycerate mutase family. BPG-dependent PGAM subfamily.</text>
</comment>
<protein>
    <recommendedName>
        <fullName evidence="5">Serine/threonine-protein phosphatase PGAM5, mitochondrial</fullName>
        <ecNumber evidence="2">3.1.3.16</ecNumber>
    </recommendedName>
    <alternativeName>
        <fullName evidence="7">Phosphoglycerate mutase family member 5</fullName>
    </alternativeName>
    <alternativeName>
        <fullName evidence="6">Serine/threonine-protein phosphatase Pgam5, mitochondrial</fullName>
    </alternativeName>
</protein>